<evidence type="ECO:0000256" key="2">
    <source>
        <dbReference type="ARBA" id="ARBA00022617"/>
    </source>
</evidence>
<dbReference type="RefSeq" id="WP_263544299.1">
    <property type="nucleotide sequence ID" value="NZ_JAOVZO020000020.1"/>
</dbReference>
<dbReference type="GO" id="GO:0020037">
    <property type="term" value="F:heme binding"/>
    <property type="evidence" value="ECO:0007669"/>
    <property type="project" value="InterPro"/>
</dbReference>
<dbReference type="InterPro" id="IPR012292">
    <property type="entry name" value="Globin/Proto"/>
</dbReference>
<reference evidence="6" key="1">
    <citation type="submission" date="2023-02" db="EMBL/GenBank/DDBJ databases">
        <title>Tahibacter soli sp. nov. isolated from soil.</title>
        <authorList>
            <person name="Baek J.H."/>
            <person name="Lee J.K."/>
            <person name="Choi D.G."/>
            <person name="Jeon C.O."/>
        </authorList>
    </citation>
    <scope>NUCLEOTIDE SEQUENCE</scope>
    <source>
        <strain evidence="6">BL</strain>
    </source>
</reference>
<accession>A0A9X3YP54</accession>
<dbReference type="Pfam" id="PF01152">
    <property type="entry name" value="Bac_globin"/>
    <property type="match status" value="1"/>
</dbReference>
<keyword evidence="1" id="KW-0813">Transport</keyword>
<dbReference type="Gene3D" id="1.10.490.10">
    <property type="entry name" value="Globins"/>
    <property type="match status" value="1"/>
</dbReference>
<keyword evidence="3 5" id="KW-0479">Metal-binding</keyword>
<keyword evidence="4 5" id="KW-0408">Iron</keyword>
<gene>
    <name evidence="6" type="ORF">OD750_022340</name>
</gene>
<evidence type="ECO:0000256" key="3">
    <source>
        <dbReference type="ARBA" id="ARBA00022723"/>
    </source>
</evidence>
<keyword evidence="7" id="KW-1185">Reference proteome</keyword>
<evidence type="ECO:0000313" key="6">
    <source>
        <dbReference type="EMBL" id="MDC8015287.1"/>
    </source>
</evidence>
<dbReference type="SUPFAM" id="SSF46458">
    <property type="entry name" value="Globin-like"/>
    <property type="match status" value="1"/>
</dbReference>
<dbReference type="GO" id="GO:0046872">
    <property type="term" value="F:metal ion binding"/>
    <property type="evidence" value="ECO:0007669"/>
    <property type="project" value="UniProtKB-KW"/>
</dbReference>
<dbReference type="EMBL" id="JAOVZO020000020">
    <property type="protein sequence ID" value="MDC8015287.1"/>
    <property type="molecule type" value="Genomic_DNA"/>
</dbReference>
<sequence length="136" mass="15184">MRTIFAMLLALAAAAPSPDDSLYRALGEKQGIARLVDALLDRVYADPRINDLFKHVDRPDLARLVGEHFCHETGGPCEYTGRSMTDTHSGLAIKAKEFDAFVEDLVDAMEALDLPTRTQNRMLKHFAPMRAEIIDQ</sequence>
<feature type="binding site" description="distal binding residue" evidence="5">
    <location>
        <position position="88"/>
    </location>
    <ligand>
        <name>heme</name>
        <dbReference type="ChEBI" id="CHEBI:30413"/>
    </ligand>
    <ligandPart>
        <name>Fe</name>
        <dbReference type="ChEBI" id="CHEBI:18248"/>
    </ligandPart>
</feature>
<dbReference type="CDD" id="cd00454">
    <property type="entry name" value="TrHb1_N"/>
    <property type="match status" value="1"/>
</dbReference>
<evidence type="ECO:0000256" key="1">
    <source>
        <dbReference type="ARBA" id="ARBA00022448"/>
    </source>
</evidence>
<comment type="caution">
    <text evidence="6">The sequence shown here is derived from an EMBL/GenBank/DDBJ whole genome shotgun (WGS) entry which is preliminary data.</text>
</comment>
<protein>
    <submittedName>
        <fullName evidence="6">Group 1 truncated hemoglobin</fullName>
    </submittedName>
</protein>
<evidence type="ECO:0000256" key="4">
    <source>
        <dbReference type="ARBA" id="ARBA00023004"/>
    </source>
</evidence>
<dbReference type="InterPro" id="IPR001486">
    <property type="entry name" value="Hemoglobin_trunc"/>
</dbReference>
<organism evidence="6 7">
    <name type="scientific">Tahibacter soli</name>
    <dbReference type="NCBI Taxonomy" id="2983605"/>
    <lineage>
        <taxon>Bacteria</taxon>
        <taxon>Pseudomonadati</taxon>
        <taxon>Pseudomonadota</taxon>
        <taxon>Gammaproteobacteria</taxon>
        <taxon>Lysobacterales</taxon>
        <taxon>Rhodanobacteraceae</taxon>
        <taxon>Tahibacter</taxon>
    </lineage>
</organism>
<dbReference type="GO" id="GO:0019825">
    <property type="term" value="F:oxygen binding"/>
    <property type="evidence" value="ECO:0007669"/>
    <property type="project" value="InterPro"/>
</dbReference>
<evidence type="ECO:0000256" key="5">
    <source>
        <dbReference type="PIRSR" id="PIRSR601486-1"/>
    </source>
</evidence>
<evidence type="ECO:0000313" key="7">
    <source>
        <dbReference type="Proteomes" id="UP001139971"/>
    </source>
</evidence>
<dbReference type="AlphaFoldDB" id="A0A9X3YP54"/>
<dbReference type="Proteomes" id="UP001139971">
    <property type="component" value="Unassembled WGS sequence"/>
</dbReference>
<dbReference type="InterPro" id="IPR009050">
    <property type="entry name" value="Globin-like_sf"/>
</dbReference>
<keyword evidence="2 5" id="KW-0349">Heme</keyword>
<name>A0A9X3YP54_9GAMM</name>
<proteinExistence type="predicted"/>